<accession>A0A067JKH6</accession>
<keyword evidence="3" id="KW-1185">Reference proteome</keyword>
<feature type="region of interest" description="Disordered" evidence="1">
    <location>
        <begin position="1"/>
        <end position="28"/>
    </location>
</feature>
<evidence type="ECO:0000313" key="3">
    <source>
        <dbReference type="Proteomes" id="UP000027138"/>
    </source>
</evidence>
<dbReference type="Proteomes" id="UP000027138">
    <property type="component" value="Unassembled WGS sequence"/>
</dbReference>
<feature type="compositionally biased region" description="Polar residues" evidence="1">
    <location>
        <begin position="1"/>
        <end position="13"/>
    </location>
</feature>
<name>A0A067JKH6_JATCU</name>
<evidence type="ECO:0000313" key="2">
    <source>
        <dbReference type="EMBL" id="KDP20515.1"/>
    </source>
</evidence>
<gene>
    <name evidence="2" type="ORF">JCGZ_05156</name>
</gene>
<proteinExistence type="predicted"/>
<dbReference type="AlphaFoldDB" id="A0A067JKH6"/>
<dbReference type="EMBL" id="KK915911">
    <property type="protein sequence ID" value="KDP20515.1"/>
    <property type="molecule type" value="Genomic_DNA"/>
</dbReference>
<organism evidence="2 3">
    <name type="scientific">Jatropha curcas</name>
    <name type="common">Barbados nut</name>
    <dbReference type="NCBI Taxonomy" id="180498"/>
    <lineage>
        <taxon>Eukaryota</taxon>
        <taxon>Viridiplantae</taxon>
        <taxon>Streptophyta</taxon>
        <taxon>Embryophyta</taxon>
        <taxon>Tracheophyta</taxon>
        <taxon>Spermatophyta</taxon>
        <taxon>Magnoliopsida</taxon>
        <taxon>eudicotyledons</taxon>
        <taxon>Gunneridae</taxon>
        <taxon>Pentapetalae</taxon>
        <taxon>rosids</taxon>
        <taxon>fabids</taxon>
        <taxon>Malpighiales</taxon>
        <taxon>Euphorbiaceae</taxon>
        <taxon>Crotonoideae</taxon>
        <taxon>Jatropheae</taxon>
        <taxon>Jatropha</taxon>
    </lineage>
</organism>
<protein>
    <submittedName>
        <fullName evidence="2">Uncharacterized protein</fullName>
    </submittedName>
</protein>
<evidence type="ECO:0000256" key="1">
    <source>
        <dbReference type="SAM" id="MobiDB-lite"/>
    </source>
</evidence>
<feature type="compositionally biased region" description="Polar residues" evidence="1">
    <location>
        <begin position="85"/>
        <end position="97"/>
    </location>
</feature>
<sequence>MSSASQYANNEEVNSYFPPNIAGAGDSVGEHASVVGSVASGPTKQRQNVLLQQLVDSLRQVAELEEVRNHQENWRHRNYQKKFHSTLTGQTSAAQASSKRHRGSLPSGRRQE</sequence>
<feature type="region of interest" description="Disordered" evidence="1">
    <location>
        <begin position="68"/>
        <end position="112"/>
    </location>
</feature>
<reference evidence="2 3" key="1">
    <citation type="journal article" date="2014" name="PLoS ONE">
        <title>Global Analysis of Gene Expression Profiles in Physic Nut (Jatropha curcas L.) Seedlings Exposed to Salt Stress.</title>
        <authorList>
            <person name="Zhang L."/>
            <person name="Zhang C."/>
            <person name="Wu P."/>
            <person name="Chen Y."/>
            <person name="Li M."/>
            <person name="Jiang H."/>
            <person name="Wu G."/>
        </authorList>
    </citation>
    <scope>NUCLEOTIDE SEQUENCE [LARGE SCALE GENOMIC DNA]</scope>
    <source>
        <strain evidence="3">cv. GZQX0401</strain>
        <tissue evidence="2">Young leaves</tissue>
    </source>
</reference>